<keyword evidence="2 5" id="KW-0548">Nucleotidyltransferase</keyword>
<dbReference type="RefSeq" id="WP_112331813.1">
    <property type="nucleotide sequence ID" value="NZ_JADPHD010000004.1"/>
</dbReference>
<feature type="site" description="Transition state stabilizer" evidence="5">
    <location>
        <position position="14"/>
    </location>
</feature>
<evidence type="ECO:0000256" key="4">
    <source>
        <dbReference type="ARBA" id="ARBA00023316"/>
    </source>
</evidence>
<comment type="function">
    <text evidence="5">Catalyzes the transfer of the cytidylyl group of CTP to D-ribitol 5-phosphate.</text>
</comment>
<comment type="catalytic activity">
    <reaction evidence="5">
        <text>D-ribitol 5-phosphate + CTP + H(+) = CDP-L-ribitol + diphosphate</text>
        <dbReference type="Rhea" id="RHEA:12456"/>
        <dbReference type="ChEBI" id="CHEBI:15378"/>
        <dbReference type="ChEBI" id="CHEBI:33019"/>
        <dbReference type="ChEBI" id="CHEBI:37563"/>
        <dbReference type="ChEBI" id="CHEBI:57608"/>
        <dbReference type="ChEBI" id="CHEBI:57695"/>
        <dbReference type="EC" id="2.7.7.40"/>
    </reaction>
</comment>
<protein>
    <recommendedName>
        <fullName evidence="5">Ribitol-5-phosphate cytidylyltransferase</fullName>
        <ecNumber evidence="5">2.7.7.40</ecNumber>
    </recommendedName>
</protein>
<proteinExistence type="inferred from homology"/>
<dbReference type="GO" id="GO:0071555">
    <property type="term" value="P:cell wall organization"/>
    <property type="evidence" value="ECO:0007669"/>
    <property type="project" value="UniProtKB-KW"/>
</dbReference>
<dbReference type="Gene3D" id="3.90.550.10">
    <property type="entry name" value="Spore Coat Polysaccharide Biosynthesis Protein SpsA, Chain A"/>
    <property type="match status" value="1"/>
</dbReference>
<dbReference type="CDD" id="cd02516">
    <property type="entry name" value="CDP-ME_synthetase"/>
    <property type="match status" value="1"/>
</dbReference>
<dbReference type="FunFam" id="3.90.550.10:FF:000003">
    <property type="entry name" value="2-C-methyl-D-erythritol 4-phosphate cytidylyltransferase"/>
    <property type="match status" value="1"/>
</dbReference>
<dbReference type="PROSITE" id="PS01295">
    <property type="entry name" value="ISPD"/>
    <property type="match status" value="1"/>
</dbReference>
<dbReference type="GO" id="GO:0019350">
    <property type="term" value="P:teichoic acid biosynthetic process"/>
    <property type="evidence" value="ECO:0007669"/>
    <property type="project" value="UniProtKB-KW"/>
</dbReference>
<dbReference type="NCBIfam" id="NF001183">
    <property type="entry name" value="PRK00155.1-3"/>
    <property type="match status" value="1"/>
</dbReference>
<dbReference type="InterPro" id="IPR034683">
    <property type="entry name" value="IspD/TarI"/>
</dbReference>
<accession>A0A328UGG1</accession>
<dbReference type="GO" id="GO:0008299">
    <property type="term" value="P:isoprenoid biosynthetic process"/>
    <property type="evidence" value="ECO:0007669"/>
    <property type="project" value="InterPro"/>
</dbReference>
<dbReference type="SUPFAM" id="SSF53448">
    <property type="entry name" value="Nucleotide-diphospho-sugar transferases"/>
    <property type="match status" value="1"/>
</dbReference>
<feature type="binding site" evidence="5">
    <location>
        <begin position="7"/>
        <end position="10"/>
    </location>
    <ligand>
        <name>CTP</name>
        <dbReference type="ChEBI" id="CHEBI:37563"/>
    </ligand>
</feature>
<feature type="binding site" evidence="5">
    <location>
        <begin position="82"/>
        <end position="88"/>
    </location>
    <ligand>
        <name>CTP</name>
        <dbReference type="ChEBI" id="CHEBI:37563"/>
    </ligand>
</feature>
<dbReference type="GO" id="GO:0050518">
    <property type="term" value="F:2-C-methyl-D-erythritol 4-phosphate cytidylyltransferase activity"/>
    <property type="evidence" value="ECO:0007669"/>
    <property type="project" value="UniProtKB-ARBA"/>
</dbReference>
<gene>
    <name evidence="6" type="ORF">DPQ25_03785</name>
</gene>
<keyword evidence="7" id="KW-1185">Reference proteome</keyword>
<organism evidence="6 7">
    <name type="scientific">Hydrogeniiclostridium mannosilyticum</name>
    <dbReference type="NCBI Taxonomy" id="2764322"/>
    <lineage>
        <taxon>Bacteria</taxon>
        <taxon>Bacillati</taxon>
        <taxon>Bacillota</taxon>
        <taxon>Clostridia</taxon>
        <taxon>Eubacteriales</taxon>
        <taxon>Acutalibacteraceae</taxon>
        <taxon>Hydrogeniiclostridium</taxon>
    </lineage>
</organism>
<feature type="site" description="Transition state stabilizer" evidence="5">
    <location>
        <position position="22"/>
    </location>
</feature>
<evidence type="ECO:0000313" key="6">
    <source>
        <dbReference type="EMBL" id="RAQ30618.1"/>
    </source>
</evidence>
<keyword evidence="3" id="KW-0777">Teichoic acid biosynthesis</keyword>
<reference evidence="6 7" key="1">
    <citation type="submission" date="2018-06" db="EMBL/GenBank/DDBJ databases">
        <title>Noncontiguous genome sequence of Ruminococcaceae bacterium ASD2818.</title>
        <authorList>
            <person name="Chaplin A.V."/>
            <person name="Sokolova S.R."/>
            <person name="Kochetkova T.O."/>
            <person name="Goltsov A.Y."/>
            <person name="Trofimov D.Y."/>
            <person name="Efimov B.A."/>
        </authorList>
    </citation>
    <scope>NUCLEOTIDE SEQUENCE [LARGE SCALE GENOMIC DNA]</scope>
    <source>
        <strain evidence="6 7">ASD2818</strain>
    </source>
</reference>
<dbReference type="InterPro" id="IPR034709">
    <property type="entry name" value="TarI"/>
</dbReference>
<dbReference type="PANTHER" id="PTHR32125:SF8">
    <property type="entry name" value="RIBITOL-5-PHOSPHATE CYTIDYLYLTRANSFERASE"/>
    <property type="match status" value="1"/>
</dbReference>
<comment type="similarity">
    <text evidence="5">Belongs to the IspD/TarI cytidylyltransferase family. TarI subfamily.</text>
</comment>
<evidence type="ECO:0000313" key="7">
    <source>
        <dbReference type="Proteomes" id="UP000249377"/>
    </source>
</evidence>
<dbReference type="InterPro" id="IPR029044">
    <property type="entry name" value="Nucleotide-diphossugar_trans"/>
</dbReference>
<dbReference type="AlphaFoldDB" id="A0A328UGG1"/>
<evidence type="ECO:0000256" key="1">
    <source>
        <dbReference type="ARBA" id="ARBA00022679"/>
    </source>
</evidence>
<dbReference type="GO" id="GO:0047349">
    <property type="term" value="F:D-ribitol-5-phosphate cytidylyltransferase activity"/>
    <property type="evidence" value="ECO:0007669"/>
    <property type="project" value="UniProtKB-UniRule"/>
</dbReference>
<evidence type="ECO:0000256" key="5">
    <source>
        <dbReference type="HAMAP-Rule" id="MF_02068"/>
    </source>
</evidence>
<keyword evidence="4" id="KW-0961">Cell wall biogenesis/degradation</keyword>
<dbReference type="EC" id="2.7.7.40" evidence="5"/>
<feature type="site" description="Positions ribitol 5-phosphate for the nucleophilic attack" evidence="5">
    <location>
        <position position="161"/>
    </location>
</feature>
<name>A0A328UGG1_9FIRM</name>
<dbReference type="PANTHER" id="PTHR32125">
    <property type="entry name" value="2-C-METHYL-D-ERYTHRITOL 4-PHOSPHATE CYTIDYLYLTRANSFERASE, CHLOROPLASTIC"/>
    <property type="match status" value="1"/>
</dbReference>
<evidence type="ECO:0000256" key="3">
    <source>
        <dbReference type="ARBA" id="ARBA00022944"/>
    </source>
</evidence>
<evidence type="ECO:0000256" key="2">
    <source>
        <dbReference type="ARBA" id="ARBA00022695"/>
    </source>
</evidence>
<comment type="caution">
    <text evidence="6">The sequence shown here is derived from an EMBL/GenBank/DDBJ whole genome shotgun (WGS) entry which is preliminary data.</text>
</comment>
<dbReference type="Proteomes" id="UP000249377">
    <property type="component" value="Unassembled WGS sequence"/>
</dbReference>
<dbReference type="EMBL" id="QLYR01000001">
    <property type="protein sequence ID" value="RAQ30618.1"/>
    <property type="molecule type" value="Genomic_DNA"/>
</dbReference>
<sequence>MIFGAILAGGVGSRMNISDMPKQFLPLGDKPILVHTLEKFLLCERLDMIYIGVHPNWVLHMEDLLDKYVPARKAGIRIVPGGGDRNSTIINIIEKIEADHGASDEHIIVTHDSVRPFVTMRIIEENIDAALKYGACDTVVPATDTIVVSDEGGTITEIPDRSKMYQGQTPQSFNMKRLKELYFDLSDEEKNVLTDACKICVVRGLPVFMVRGEVSNLKITNVSDYKIAQAMVGGIAID</sequence>
<dbReference type="Pfam" id="PF01128">
    <property type="entry name" value="IspD"/>
    <property type="match status" value="1"/>
</dbReference>
<feature type="binding site" evidence="5">
    <location>
        <position position="113"/>
    </location>
    <ligand>
        <name>CTP</name>
        <dbReference type="ChEBI" id="CHEBI:37563"/>
    </ligand>
</feature>
<dbReference type="InterPro" id="IPR050088">
    <property type="entry name" value="IspD/TarI_cytidylyltransf_bact"/>
</dbReference>
<dbReference type="InterPro" id="IPR018294">
    <property type="entry name" value="ISPD_synthase_CS"/>
</dbReference>
<dbReference type="HAMAP" id="MF_02068">
    <property type="entry name" value="TarI"/>
    <property type="match status" value="1"/>
</dbReference>
<keyword evidence="1 5" id="KW-0808">Transferase</keyword>
<feature type="site" description="Positions ribitol 5-phosphate for the nucleophilic attack" evidence="5">
    <location>
        <position position="218"/>
    </location>
</feature>